<dbReference type="SUPFAM" id="SSF158668">
    <property type="entry name" value="MtlR-like"/>
    <property type="match status" value="1"/>
</dbReference>
<name>A0ABS1L2Q8_9BACT</name>
<proteinExistence type="predicted"/>
<organism evidence="1 2">
    <name type="scientific">Chryseolinea lacunae</name>
    <dbReference type="NCBI Taxonomy" id="2801331"/>
    <lineage>
        <taxon>Bacteria</taxon>
        <taxon>Pseudomonadati</taxon>
        <taxon>Bacteroidota</taxon>
        <taxon>Cytophagia</taxon>
        <taxon>Cytophagales</taxon>
        <taxon>Fulvivirgaceae</taxon>
        <taxon>Chryseolinea</taxon>
    </lineage>
</organism>
<dbReference type="Gene3D" id="1.20.120.330">
    <property type="entry name" value="Nucleotidyltransferases domain 2"/>
    <property type="match status" value="1"/>
</dbReference>
<dbReference type="EMBL" id="JAERRB010000013">
    <property type="protein sequence ID" value="MBL0744831.1"/>
    <property type="molecule type" value="Genomic_DNA"/>
</dbReference>
<evidence type="ECO:0000313" key="1">
    <source>
        <dbReference type="EMBL" id="MBL0744831.1"/>
    </source>
</evidence>
<accession>A0ABS1L2Q8</accession>
<comment type="caution">
    <text evidence="1">The sequence shown here is derived from an EMBL/GenBank/DDBJ whole genome shotgun (WGS) entry which is preliminary data.</text>
</comment>
<dbReference type="InterPro" id="IPR038026">
    <property type="entry name" value="MtlR-like_sf"/>
</dbReference>
<keyword evidence="2" id="KW-1185">Reference proteome</keyword>
<reference evidence="1 2" key="1">
    <citation type="submission" date="2021-01" db="EMBL/GenBank/DDBJ databases">
        <title>Chryseolinea sp. Jin1 Genome sequencing and assembly.</title>
        <authorList>
            <person name="Kim I."/>
        </authorList>
    </citation>
    <scope>NUCLEOTIDE SEQUENCE [LARGE SCALE GENOMIC DNA]</scope>
    <source>
        <strain evidence="1 2">Jin1</strain>
    </source>
</reference>
<gene>
    <name evidence="1" type="ORF">JI741_26595</name>
</gene>
<protein>
    <submittedName>
        <fullName evidence="1">Uncharacterized protein</fullName>
    </submittedName>
</protein>
<sequence>MSEYEIEMEYKRKRDDVLDNSLFLEERINKLLAELLQIDAPNSISLSNKDSALSFNTKVGLLIDIGALEKDERQKFMYFMAIRNKFMHVRSVFTFSQCFSTVDGLEKYLRKHYIASDSLSNEGQLEKLYRSLANDVLSISHRIEYNVGMAGIKRSSVENLAKAREIMIPAVVEIETALQDKKLDRKKIQKSVEWLKGLLQFTASFQKED</sequence>
<dbReference type="Proteomes" id="UP000613030">
    <property type="component" value="Unassembled WGS sequence"/>
</dbReference>
<evidence type="ECO:0000313" key="2">
    <source>
        <dbReference type="Proteomes" id="UP000613030"/>
    </source>
</evidence>
<dbReference type="RefSeq" id="WP_202014771.1">
    <property type="nucleotide sequence ID" value="NZ_JAERRB010000013.1"/>
</dbReference>